<keyword evidence="2" id="KW-0378">Hydrolase</keyword>
<organism evidence="4 5">
    <name type="scientific">Lachnellula suecica</name>
    <dbReference type="NCBI Taxonomy" id="602035"/>
    <lineage>
        <taxon>Eukaryota</taxon>
        <taxon>Fungi</taxon>
        <taxon>Dikarya</taxon>
        <taxon>Ascomycota</taxon>
        <taxon>Pezizomycotina</taxon>
        <taxon>Leotiomycetes</taxon>
        <taxon>Helotiales</taxon>
        <taxon>Lachnaceae</taxon>
        <taxon>Lachnellula</taxon>
    </lineage>
</organism>
<proteinExistence type="inferred from homology"/>
<keyword evidence="5" id="KW-1185">Reference proteome</keyword>
<dbReference type="SUPFAM" id="SSF52499">
    <property type="entry name" value="Isochorismatase-like hydrolases"/>
    <property type="match status" value="1"/>
</dbReference>
<gene>
    <name evidence="4" type="ORF">LSUE1_G004506</name>
</gene>
<dbReference type="Proteomes" id="UP000469558">
    <property type="component" value="Unassembled WGS sequence"/>
</dbReference>
<dbReference type="InterPro" id="IPR036380">
    <property type="entry name" value="Isochorismatase-like_sf"/>
</dbReference>
<protein>
    <submittedName>
        <fullName evidence="4">Putative isochorismatase family protein</fullName>
    </submittedName>
</protein>
<evidence type="ECO:0000313" key="4">
    <source>
        <dbReference type="EMBL" id="TVY80665.1"/>
    </source>
</evidence>
<dbReference type="OrthoDB" id="245563at2759"/>
<accession>A0A8T9C4R3</accession>
<dbReference type="PANTHER" id="PTHR43540:SF1">
    <property type="entry name" value="ISOCHORISMATASE HYDROLASE"/>
    <property type="match status" value="1"/>
</dbReference>
<name>A0A8T9C4R3_9HELO</name>
<comment type="caution">
    <text evidence="4">The sequence shown here is derived from an EMBL/GenBank/DDBJ whole genome shotgun (WGS) entry which is preliminary data.</text>
</comment>
<dbReference type="PANTHER" id="PTHR43540">
    <property type="entry name" value="PEROXYUREIDOACRYLATE/UREIDOACRYLATE AMIDOHYDROLASE-RELATED"/>
    <property type="match status" value="1"/>
</dbReference>
<evidence type="ECO:0000256" key="2">
    <source>
        <dbReference type="ARBA" id="ARBA00022801"/>
    </source>
</evidence>
<dbReference type="InterPro" id="IPR000868">
    <property type="entry name" value="Isochorismatase-like_dom"/>
</dbReference>
<comment type="similarity">
    <text evidence="1">Belongs to the isochorismatase family.</text>
</comment>
<feature type="domain" description="Isochorismatase-like" evidence="3">
    <location>
        <begin position="7"/>
        <end position="202"/>
    </location>
</feature>
<reference evidence="4 5" key="1">
    <citation type="submission" date="2018-05" db="EMBL/GenBank/DDBJ databases">
        <title>Genome sequencing and assembly of the regulated plant pathogen Lachnellula willkommii and related sister species for the development of diagnostic species identification markers.</title>
        <authorList>
            <person name="Giroux E."/>
            <person name="Bilodeau G."/>
        </authorList>
    </citation>
    <scope>NUCLEOTIDE SEQUENCE [LARGE SCALE GENOMIC DNA]</scope>
    <source>
        <strain evidence="4 5">CBS 268.59</strain>
    </source>
</reference>
<dbReference type="Pfam" id="PF00857">
    <property type="entry name" value="Isochorismatase"/>
    <property type="match status" value="1"/>
</dbReference>
<dbReference type="EMBL" id="QGMK01000635">
    <property type="protein sequence ID" value="TVY80665.1"/>
    <property type="molecule type" value="Genomic_DNA"/>
</dbReference>
<evidence type="ECO:0000313" key="5">
    <source>
        <dbReference type="Proteomes" id="UP000469558"/>
    </source>
</evidence>
<dbReference type="Gene3D" id="3.40.50.850">
    <property type="entry name" value="Isochorismatase-like"/>
    <property type="match status" value="1"/>
</dbReference>
<dbReference type="InterPro" id="IPR050272">
    <property type="entry name" value="Isochorismatase-like_hydrls"/>
</dbReference>
<sequence length="215" mass="23478">MSKQPRSALLLIDIQDGFLEPTFSVWGPSRSNPAFEKNAASLINTYRALVAKSAQHKIIHIQHSSDEVKWPKSPLRPSQPGFKFQDFASPKDDELVIVKHVNSAFIGTNLEEVLREHFAGTPGTLFIAGLSTDHCVSTTTRMAANLGVCNTSNGELGEVVLIGDATAAWAKGAGGDWADAETLHKVHIQSLQNEFATIGKTEDTRKLWEKWGADN</sequence>
<evidence type="ECO:0000256" key="1">
    <source>
        <dbReference type="ARBA" id="ARBA00006336"/>
    </source>
</evidence>
<dbReference type="AlphaFoldDB" id="A0A8T9C4R3"/>
<dbReference type="GO" id="GO:0016787">
    <property type="term" value="F:hydrolase activity"/>
    <property type="evidence" value="ECO:0007669"/>
    <property type="project" value="UniProtKB-KW"/>
</dbReference>
<evidence type="ECO:0000259" key="3">
    <source>
        <dbReference type="Pfam" id="PF00857"/>
    </source>
</evidence>